<feature type="transmembrane region" description="Helical" evidence="1">
    <location>
        <begin position="186"/>
        <end position="205"/>
    </location>
</feature>
<organism evidence="3 4">
    <name type="scientific">Natronomonas salsuginis</name>
    <dbReference type="NCBI Taxonomy" id="2217661"/>
    <lineage>
        <taxon>Archaea</taxon>
        <taxon>Methanobacteriati</taxon>
        <taxon>Methanobacteriota</taxon>
        <taxon>Stenosarchaea group</taxon>
        <taxon>Halobacteria</taxon>
        <taxon>Halobacteriales</taxon>
        <taxon>Natronomonadaceae</taxon>
        <taxon>Natronomonas</taxon>
    </lineage>
</organism>
<accession>A0A4U5JIP8</accession>
<dbReference type="Pfam" id="PF02517">
    <property type="entry name" value="Rce1-like"/>
    <property type="match status" value="1"/>
</dbReference>
<feature type="transmembrane region" description="Helical" evidence="1">
    <location>
        <begin position="51"/>
        <end position="77"/>
    </location>
</feature>
<dbReference type="PANTHER" id="PTHR35797:SF1">
    <property type="entry name" value="PROTEASE"/>
    <property type="match status" value="1"/>
</dbReference>
<keyword evidence="3" id="KW-0645">Protease</keyword>
<dbReference type="Proteomes" id="UP000308037">
    <property type="component" value="Unassembled WGS sequence"/>
</dbReference>
<feature type="transmembrane region" description="Helical" evidence="1">
    <location>
        <begin position="117"/>
        <end position="137"/>
    </location>
</feature>
<dbReference type="OrthoDB" id="28575at2157"/>
<dbReference type="GO" id="GO:0080120">
    <property type="term" value="P:CAAX-box protein maturation"/>
    <property type="evidence" value="ECO:0007669"/>
    <property type="project" value="UniProtKB-ARBA"/>
</dbReference>
<evidence type="ECO:0000313" key="3">
    <source>
        <dbReference type="EMBL" id="TKR28241.1"/>
    </source>
</evidence>
<keyword evidence="3" id="KW-0378">Hydrolase</keyword>
<evidence type="ECO:0000259" key="2">
    <source>
        <dbReference type="Pfam" id="PF02517"/>
    </source>
</evidence>
<gene>
    <name evidence="3" type="ORF">DM868_03995</name>
</gene>
<evidence type="ECO:0000256" key="1">
    <source>
        <dbReference type="SAM" id="Phobius"/>
    </source>
</evidence>
<reference evidence="3 4" key="1">
    <citation type="submission" date="2019-04" db="EMBL/GenBank/DDBJ databases">
        <title>Natronomonas sp. F20-122 a newhaloarchaeon isolated from a saline saltern of Isla Bacuta, Huelva, Spain.</title>
        <authorList>
            <person name="Duran-Viseras A."/>
            <person name="Sanchez-Porro C."/>
            <person name="Ventosa A."/>
        </authorList>
    </citation>
    <scope>NUCLEOTIDE SEQUENCE [LARGE SCALE GENOMIC DNA]</scope>
    <source>
        <strain evidence="3 4">F20-122</strain>
    </source>
</reference>
<keyword evidence="3" id="KW-0482">Metalloprotease</keyword>
<evidence type="ECO:0000313" key="4">
    <source>
        <dbReference type="Proteomes" id="UP000308037"/>
    </source>
</evidence>
<comment type="caution">
    <text evidence="3">The sequence shown here is derived from an EMBL/GenBank/DDBJ whole genome shotgun (WGS) entry which is preliminary data.</text>
</comment>
<keyword evidence="1" id="KW-0812">Transmembrane</keyword>
<dbReference type="GO" id="GO:0004175">
    <property type="term" value="F:endopeptidase activity"/>
    <property type="evidence" value="ECO:0007669"/>
    <property type="project" value="UniProtKB-ARBA"/>
</dbReference>
<protein>
    <submittedName>
        <fullName evidence="3">CPBP family intramembrane metalloprotease</fullName>
    </submittedName>
</protein>
<sequence>MEPAPNRGDGADWRAIAAFLALAFGWSWAFWVPKALAGLGLLDGLPVLPELGAFGPSVAAVVLVAYADGIMGVGRLFARAVQVDYPTRWLAVALLLPIGVVAAALAVAYVTGTEPSYPWAETPSVLPIAFVFIFFLGGPVQEEFGWRGYLLDPLQDRLGATVAGLSIGLVWAVWHLPLFYIPSQTIYYNVPMFGFFVSTAFLSVLHTWLYNNTNRSLLPALLMHTAFNWANGMFPVLESDPASVTLLIALAAATAAVVAYWGPSTLSRPRSRSDITD</sequence>
<dbReference type="InterPro" id="IPR003675">
    <property type="entry name" value="Rce1/LyrA-like_dom"/>
</dbReference>
<dbReference type="EMBL" id="QKNX01000001">
    <property type="protein sequence ID" value="TKR28241.1"/>
    <property type="molecule type" value="Genomic_DNA"/>
</dbReference>
<feature type="domain" description="CAAX prenyl protease 2/Lysostaphin resistance protein A-like" evidence="2">
    <location>
        <begin position="126"/>
        <end position="229"/>
    </location>
</feature>
<keyword evidence="1" id="KW-1133">Transmembrane helix</keyword>
<dbReference type="AlphaFoldDB" id="A0A4U5JIP8"/>
<keyword evidence="4" id="KW-1185">Reference proteome</keyword>
<dbReference type="GO" id="GO:0008237">
    <property type="term" value="F:metallopeptidase activity"/>
    <property type="evidence" value="ECO:0007669"/>
    <property type="project" value="UniProtKB-KW"/>
</dbReference>
<feature type="transmembrane region" description="Helical" evidence="1">
    <location>
        <begin position="243"/>
        <end position="262"/>
    </location>
</feature>
<feature type="transmembrane region" description="Helical" evidence="1">
    <location>
        <begin position="12"/>
        <end position="31"/>
    </location>
</feature>
<dbReference type="GO" id="GO:0006508">
    <property type="term" value="P:proteolysis"/>
    <property type="evidence" value="ECO:0007669"/>
    <property type="project" value="UniProtKB-KW"/>
</dbReference>
<feature type="transmembrane region" description="Helical" evidence="1">
    <location>
        <begin position="158"/>
        <end position="180"/>
    </location>
</feature>
<name>A0A4U5JIP8_9EURY</name>
<dbReference type="RefSeq" id="WP_137275541.1">
    <property type="nucleotide sequence ID" value="NZ_QKNX01000001.1"/>
</dbReference>
<dbReference type="InterPro" id="IPR042150">
    <property type="entry name" value="MmRce1-like"/>
</dbReference>
<keyword evidence="1" id="KW-0472">Membrane</keyword>
<proteinExistence type="predicted"/>
<feature type="transmembrane region" description="Helical" evidence="1">
    <location>
        <begin position="89"/>
        <end position="111"/>
    </location>
</feature>
<dbReference type="PANTHER" id="PTHR35797">
    <property type="entry name" value="PROTEASE-RELATED"/>
    <property type="match status" value="1"/>
</dbReference>